<feature type="domain" description="GREB1-like second" evidence="3">
    <location>
        <begin position="302"/>
        <end position="451"/>
    </location>
</feature>
<evidence type="ECO:0000256" key="1">
    <source>
        <dbReference type="SAM" id="MobiDB-lite"/>
    </source>
</evidence>
<feature type="compositionally biased region" description="Polar residues" evidence="1">
    <location>
        <begin position="246"/>
        <end position="255"/>
    </location>
</feature>
<evidence type="ECO:0000313" key="4">
    <source>
        <dbReference type="Ensembl" id="ENSMFAP00000025898.2"/>
    </source>
</evidence>
<dbReference type="InterPro" id="IPR028422">
    <property type="entry name" value="GREB1"/>
</dbReference>
<feature type="region of interest" description="Disordered" evidence="1">
    <location>
        <begin position="240"/>
        <end position="271"/>
    </location>
</feature>
<proteinExistence type="predicted"/>
<name>A0A2K5VMF5_MACFA</name>
<dbReference type="GeneTree" id="ENSGT00390000008041"/>
<accession>A0A2K5VMF5</accession>
<dbReference type="AlphaFoldDB" id="A0A2K5VMF5"/>
<dbReference type="Pfam" id="PF15782">
    <property type="entry name" value="GREB1_N"/>
    <property type="match status" value="1"/>
</dbReference>
<keyword evidence="5" id="KW-1185">Reference proteome</keyword>
<dbReference type="PANTHER" id="PTHR15720:SF13">
    <property type="entry name" value="PROTEIN GREB1"/>
    <property type="match status" value="1"/>
</dbReference>
<dbReference type="Proteomes" id="UP000233100">
    <property type="component" value="Chromosome 13"/>
</dbReference>
<reference evidence="4" key="3">
    <citation type="submission" date="2025-09" db="UniProtKB">
        <authorList>
            <consortium name="Ensembl"/>
        </authorList>
    </citation>
    <scope>IDENTIFICATION</scope>
</reference>
<dbReference type="Ensembl" id="ENSMFAT00000034053.2">
    <property type="protein sequence ID" value="ENSMFAP00000025898.2"/>
    <property type="gene ID" value="ENSMFAG00000050503.1"/>
</dbReference>
<reference evidence="4 5" key="1">
    <citation type="submission" date="2013-03" db="EMBL/GenBank/DDBJ databases">
        <authorList>
            <person name="Warren W."/>
            <person name="Wilson R.K."/>
        </authorList>
    </citation>
    <scope>NUCLEOTIDE SEQUENCE</scope>
</reference>
<dbReference type="InterPro" id="IPR046926">
    <property type="entry name" value="GREB1_N"/>
</dbReference>
<evidence type="ECO:0008006" key="6">
    <source>
        <dbReference type="Google" id="ProtNLM"/>
    </source>
</evidence>
<feature type="region of interest" description="Disordered" evidence="1">
    <location>
        <begin position="302"/>
        <end position="335"/>
    </location>
</feature>
<dbReference type="InterPro" id="IPR048659">
    <property type="entry name" value="GREB1-like_2nd"/>
</dbReference>
<evidence type="ECO:0000313" key="5">
    <source>
        <dbReference type="Proteomes" id="UP000233100"/>
    </source>
</evidence>
<protein>
    <recommendedName>
        <fullName evidence="6">Growth regulating estrogen receptor binding 1</fullName>
    </recommendedName>
</protein>
<dbReference type="VEuPathDB" id="HostDB:ENSMFAG00000044386"/>
<sequence>MGNSYAGQLKTTRFEEVLHNSIEASLRSNNLVPRPIFSQLYLEAEQQLAALEGGSRVDNEEEEEEGEGGLETNSPPNAFQLHPPPEGCCTTDGFCQAGKDLRLVSISNEPIDVPVGFLLVGAKSPSLPDHLLVCAVDKRFLPDDNGHNALLGFSGNCVGCGKKGFCYFTEFSNHINLKLTTQPKKQKHLKYYLVRNAQGTLTKGPLICWKGSEFRSRQIPTSTCSGSFFPALESTAAFPSEPIPGTNPSILTGAQQAGPASDHSSLSATVGPAVFNGKDSPKCQQLAKNNLLALPRPSALGILSNSGPPKKRHKGWSPESPSAPDGGYPQGGGNRAKYESAGASCVPQVGLVGPASVTFPVVASGEPVSVPDNLLKICKAKPVIFKGHGNFPYLCGNLNDVVVSPLLYTCYQNSQSVSRAYEQYGASAIQPISEEMQLLLTVYYLVQLAHQVNLDV</sequence>
<feature type="domain" description="GREB1 N-terminal" evidence="2">
    <location>
        <begin position="61"/>
        <end position="211"/>
    </location>
</feature>
<evidence type="ECO:0000259" key="3">
    <source>
        <dbReference type="Pfam" id="PF20688"/>
    </source>
</evidence>
<organism evidence="4 5">
    <name type="scientific">Macaca fascicularis</name>
    <name type="common">Crab-eating macaque</name>
    <name type="synonym">Cynomolgus monkey</name>
    <dbReference type="NCBI Taxonomy" id="9541"/>
    <lineage>
        <taxon>Eukaryota</taxon>
        <taxon>Metazoa</taxon>
        <taxon>Chordata</taxon>
        <taxon>Craniata</taxon>
        <taxon>Vertebrata</taxon>
        <taxon>Euteleostomi</taxon>
        <taxon>Mammalia</taxon>
        <taxon>Eutheria</taxon>
        <taxon>Euarchontoglires</taxon>
        <taxon>Primates</taxon>
        <taxon>Haplorrhini</taxon>
        <taxon>Catarrhini</taxon>
        <taxon>Cercopithecidae</taxon>
        <taxon>Cercopithecinae</taxon>
        <taxon>Macaca</taxon>
    </lineage>
</organism>
<feature type="compositionally biased region" description="Acidic residues" evidence="1">
    <location>
        <begin position="59"/>
        <end position="68"/>
    </location>
</feature>
<reference evidence="4" key="2">
    <citation type="submission" date="2025-08" db="UniProtKB">
        <authorList>
            <consortium name="Ensembl"/>
        </authorList>
    </citation>
    <scope>IDENTIFICATION</scope>
</reference>
<dbReference type="Pfam" id="PF20688">
    <property type="entry name" value="GREB1_2nd"/>
    <property type="match status" value="1"/>
</dbReference>
<dbReference type="PANTHER" id="PTHR15720">
    <property type="entry name" value="GREB1-RELATED"/>
    <property type="match status" value="1"/>
</dbReference>
<feature type="region of interest" description="Disordered" evidence="1">
    <location>
        <begin position="52"/>
        <end position="82"/>
    </location>
</feature>
<evidence type="ECO:0000259" key="2">
    <source>
        <dbReference type="Pfam" id="PF15782"/>
    </source>
</evidence>